<reference evidence="1" key="2">
    <citation type="journal article" date="2021" name="PeerJ">
        <title>Extensive microbial diversity within the chicken gut microbiome revealed by metagenomics and culture.</title>
        <authorList>
            <person name="Gilroy R."/>
            <person name="Ravi A."/>
            <person name="Getino M."/>
            <person name="Pursley I."/>
            <person name="Horton D.L."/>
            <person name="Alikhan N.F."/>
            <person name="Baker D."/>
            <person name="Gharbi K."/>
            <person name="Hall N."/>
            <person name="Watson M."/>
            <person name="Adriaenssens E.M."/>
            <person name="Foster-Nyarko E."/>
            <person name="Jarju S."/>
            <person name="Secka A."/>
            <person name="Antonio M."/>
            <person name="Oren A."/>
            <person name="Chaudhuri R.R."/>
            <person name="La Ragione R."/>
            <person name="Hildebrand F."/>
            <person name="Pallen M.J."/>
        </authorList>
    </citation>
    <scope>NUCLEOTIDE SEQUENCE</scope>
    <source>
        <strain evidence="1">35461</strain>
    </source>
</reference>
<evidence type="ECO:0000313" key="2">
    <source>
        <dbReference type="Proteomes" id="UP000886845"/>
    </source>
</evidence>
<dbReference type="AlphaFoldDB" id="A0A9D1T337"/>
<evidence type="ECO:0000313" key="1">
    <source>
        <dbReference type="EMBL" id="HIV09837.1"/>
    </source>
</evidence>
<organism evidence="1 2">
    <name type="scientific">Candidatus Spyradenecus faecavium</name>
    <dbReference type="NCBI Taxonomy" id="2840947"/>
    <lineage>
        <taxon>Bacteria</taxon>
        <taxon>Pseudomonadati</taxon>
        <taxon>Lentisphaerota</taxon>
        <taxon>Lentisphaeria</taxon>
        <taxon>Lentisphaerales</taxon>
        <taxon>Lentisphaeraceae</taxon>
        <taxon>Lentisphaeraceae incertae sedis</taxon>
        <taxon>Candidatus Spyradenecus</taxon>
    </lineage>
</organism>
<dbReference type="EMBL" id="DVOR01000224">
    <property type="protein sequence ID" value="HIV09837.1"/>
    <property type="molecule type" value="Genomic_DNA"/>
</dbReference>
<comment type="caution">
    <text evidence="1">The sequence shown here is derived from an EMBL/GenBank/DDBJ whole genome shotgun (WGS) entry which is preliminary data.</text>
</comment>
<name>A0A9D1T337_9BACT</name>
<protein>
    <submittedName>
        <fullName evidence="1">Uncharacterized protein</fullName>
    </submittedName>
</protein>
<accession>A0A9D1T337</accession>
<gene>
    <name evidence="1" type="ORF">IAC79_06975</name>
</gene>
<sequence>MADWRLKPRAQRCAGCGAPFAPGGVGHSLLTPDADGGFARRDLCPACFAALPAQEKAAASAAWAFTLPASARRREEPAAEHRVSPEAVLRALAERGAPGDRAAIYVLALLLERGKRLVERQVATDAAGRRVHLYECRGTGEAFAVAEPDLAAVDLPAVQRQVAGLLEHGLRPRAAVLRRRRPSRPIYRVKRNRR</sequence>
<proteinExistence type="predicted"/>
<reference evidence="1" key="1">
    <citation type="submission" date="2020-10" db="EMBL/GenBank/DDBJ databases">
        <authorList>
            <person name="Gilroy R."/>
        </authorList>
    </citation>
    <scope>NUCLEOTIDE SEQUENCE</scope>
    <source>
        <strain evidence="1">35461</strain>
    </source>
</reference>
<dbReference type="Proteomes" id="UP000886845">
    <property type="component" value="Unassembled WGS sequence"/>
</dbReference>